<evidence type="ECO:0000313" key="2">
    <source>
        <dbReference type="Proteomes" id="UP001140234"/>
    </source>
</evidence>
<dbReference type="Proteomes" id="UP001140234">
    <property type="component" value="Unassembled WGS sequence"/>
</dbReference>
<proteinExistence type="predicted"/>
<dbReference type="EMBL" id="JANBUJ010000003">
    <property type="protein sequence ID" value="KAJ2775739.1"/>
    <property type="molecule type" value="Genomic_DNA"/>
</dbReference>
<comment type="caution">
    <text evidence="1">The sequence shown here is derived from an EMBL/GenBank/DDBJ whole genome shotgun (WGS) entry which is preliminary data.</text>
</comment>
<sequence>MYNGIGLTTPRGSGTSGHVVKNASALRPGQEARNLQRQRDRDRAPKAKPVDQGIVEHNRRRQVEVECLELQDELEAQGCAEDEVEARVDTLRKQLLQNLDRLDPSRSRKIRHFETQRVAEAKSRENQRLASALRVEEGYTEGAAFDRELQELRREKRLLERERQALEDRDP</sequence>
<reference evidence="1" key="1">
    <citation type="submission" date="2022-07" db="EMBL/GenBank/DDBJ databases">
        <title>Phylogenomic reconstructions and comparative analyses of Kickxellomycotina fungi.</title>
        <authorList>
            <person name="Reynolds N.K."/>
            <person name="Stajich J.E."/>
            <person name="Barry K."/>
            <person name="Grigoriev I.V."/>
            <person name="Crous P."/>
            <person name="Smith M.E."/>
        </authorList>
    </citation>
    <scope>NUCLEOTIDE SEQUENCE</scope>
    <source>
        <strain evidence="1">CBS 109366</strain>
    </source>
</reference>
<gene>
    <name evidence="1" type="primary">CWC21</name>
    <name evidence="1" type="ORF">IWQ57_000240</name>
</gene>
<evidence type="ECO:0000313" key="1">
    <source>
        <dbReference type="EMBL" id="KAJ2775739.1"/>
    </source>
</evidence>
<accession>A0ACC1K8V8</accession>
<protein>
    <submittedName>
        <fullName evidence="1">RNA-splicing factor</fullName>
    </submittedName>
</protein>
<organism evidence="1 2">
    <name type="scientific">Coemansia nantahalensis</name>
    <dbReference type="NCBI Taxonomy" id="2789366"/>
    <lineage>
        <taxon>Eukaryota</taxon>
        <taxon>Fungi</taxon>
        <taxon>Fungi incertae sedis</taxon>
        <taxon>Zoopagomycota</taxon>
        <taxon>Kickxellomycotina</taxon>
        <taxon>Kickxellomycetes</taxon>
        <taxon>Kickxellales</taxon>
        <taxon>Kickxellaceae</taxon>
        <taxon>Coemansia</taxon>
    </lineage>
</organism>
<name>A0ACC1K8V8_9FUNG</name>
<keyword evidence="2" id="KW-1185">Reference proteome</keyword>